<evidence type="ECO:0000256" key="9">
    <source>
        <dbReference type="ARBA" id="ARBA00022833"/>
    </source>
</evidence>
<dbReference type="InterPro" id="IPR014729">
    <property type="entry name" value="Rossmann-like_a/b/a_fold"/>
</dbReference>
<dbReference type="Gene3D" id="1.10.730.10">
    <property type="entry name" value="Isoleucyl-tRNA Synthetase, Domain 1"/>
    <property type="match status" value="1"/>
</dbReference>
<evidence type="ECO:0000256" key="8">
    <source>
        <dbReference type="ARBA" id="ARBA00022741"/>
    </source>
</evidence>
<dbReference type="InterPro" id="IPR002300">
    <property type="entry name" value="aa-tRNA-synth_Ia"/>
</dbReference>
<evidence type="ECO:0000256" key="11">
    <source>
        <dbReference type="ARBA" id="ARBA00022917"/>
    </source>
</evidence>
<dbReference type="Pfam" id="PF00133">
    <property type="entry name" value="tRNA-synt_1"/>
    <property type="match status" value="1"/>
</dbReference>
<dbReference type="SUPFAM" id="SSF50677">
    <property type="entry name" value="ValRS/IleRS/LeuRS editing domain"/>
    <property type="match status" value="1"/>
</dbReference>
<dbReference type="Pfam" id="PF19302">
    <property type="entry name" value="DUF5915"/>
    <property type="match status" value="1"/>
</dbReference>
<evidence type="ECO:0000256" key="10">
    <source>
        <dbReference type="ARBA" id="ARBA00022840"/>
    </source>
</evidence>
<evidence type="ECO:0000259" key="18">
    <source>
        <dbReference type="Pfam" id="PF08264"/>
    </source>
</evidence>
<dbReference type="InterPro" id="IPR002301">
    <property type="entry name" value="Ile-tRNA-ligase"/>
</dbReference>
<protein>
    <recommendedName>
        <fullName evidence="15">Isoleucine--tRNA ligase</fullName>
        <ecNumber evidence="15">6.1.1.5</ecNumber>
    </recommendedName>
    <alternativeName>
        <fullName evidence="15">Isoleucyl-tRNA synthetase</fullName>
        <shortName evidence="15">IleRS</shortName>
    </alternativeName>
</protein>
<dbReference type="InterPro" id="IPR023586">
    <property type="entry name" value="Ile-tRNA-ligase_type2"/>
</dbReference>
<dbReference type="Gene3D" id="3.90.740.10">
    <property type="entry name" value="Valyl/Leucyl/Isoleucyl-tRNA synthetase, editing domain"/>
    <property type="match status" value="1"/>
</dbReference>
<evidence type="ECO:0000256" key="7">
    <source>
        <dbReference type="ARBA" id="ARBA00022723"/>
    </source>
</evidence>
<feature type="short sequence motif" description="'HIGH' region" evidence="15">
    <location>
        <begin position="67"/>
        <end position="77"/>
    </location>
</feature>
<dbReference type="GO" id="GO:0002161">
    <property type="term" value="F:aminoacyl-tRNA deacylase activity"/>
    <property type="evidence" value="ECO:0007669"/>
    <property type="project" value="InterPro"/>
</dbReference>
<comment type="similarity">
    <text evidence="3 15">Belongs to the class-I aminoacyl-tRNA synthetase family. IleS type 2 subfamily.</text>
</comment>
<name>A0A7W9E3W7_9MICO</name>
<sequence>MYPKSQHPSAAQDPQSSRVPGADIVPSPSFPALESEVLAFWKEDGTFQASIDNRADAPEWVFYDGPPFANGLPHYGHLLTGYAKDLFPRFQTMRGKQVHRRFGWDTHGLPAELEAERKLGITDKSEIEKMGLAAFNAVARDSVLEYTKDWEEYVTRQARWVDFENDYKTLDITFMESVIWAFKELHTKGLAYEGYRVLPYCWRDQTPLSNHELRMDDDVYKMRQDQTVTVTFPLVGAKAESLGLTAVRALAWTTTPWTLPTNLALAVGPDIEYAVVPAGPNGTPDAEVLREGAGLGDVQVLGAEYLIAIDLVGNYAKDLGYEAAADAVAAVSRTVSGRELEGVSYDRLFDYYADESVWGTQNAWKFVVADYVTTSDGTGLVHQAPAYGEEDQTVCQAYGIPVILSLDDGGKFLAEVTEVAGQLWSDANKPLTAMIKAQGRLLRQASYEHSYPHCWRCRNPLIYKAVSSWFVRVTDFRDRMVDLNQEVNWVPDNVKDGQFGKWIGNARDWSISRNRYWGSPIPVWKSDNPDYPRIDVYGSLDELEADFGVRPTDLHRPYIDALTRPNPDDPTGQSTMRRIEDVLDVWFDSGSMPFAQVHYPFENREWFDSHNPADFIVEYIGQTRGWFYLLHVLSTALFDRPAFKNVVSHGIVLGNDGQKMSKSLRNYPDVNEVFDRDGSDAMRWFLMSSSVLRGGNLIVTEEGIREAARQVMLPLWSTWYFFSLYANASGAEGADGSVGYDAKWRTDSTDVLDRYLLAKTRDLIVDVAADLEAFDSTVATSRVRDFTDVLTNWYVRRSRDRFWGGVSNGEAFDTLYTVLETVCRVTAPLLPLVTERIWQGLTGGRSVHLTDWPDAELFPADDNLVEAMDQVRLISSTVLSLRKQASLRVRLPLATLTVVTAHAGPLSEFEGILRSELNVKTVDLVELADDSAANYGVTSRLVVNARAAGPRLGKRVQQVIQAARAGDWNETDGVVTAGGIELAEGEYELSLQAGAAGDTGTALALLPGGGFVLLDTATTAELEAEGFARDMIRAVQDTRKSAGFDVSDRIRLNLVFLDEDDAAVFDLAPNVNVAGDTLAIALTTHRPSQGEVPTAIPSEWLESFVGAPVEHYVRFEAAHYVNRGPVLVAVARVNGVDNV</sequence>
<comment type="domain">
    <text evidence="15">IleRS has two distinct active sites: one for aminoacylation and one for editing. The misactivated valine is translocated from the active site to the editing site, which sterically excludes the correctly activated isoleucine. The single editing site contains two valyl binding pockets, one specific for each substrate (Val-AMP or Val-tRNA(Ile)).</text>
</comment>
<evidence type="ECO:0000313" key="19">
    <source>
        <dbReference type="EMBL" id="MBB5641481.1"/>
    </source>
</evidence>
<keyword evidence="7 15" id="KW-0479">Metal-binding</keyword>
<evidence type="ECO:0000313" key="20">
    <source>
        <dbReference type="Proteomes" id="UP000561726"/>
    </source>
</evidence>
<keyword evidence="11 15" id="KW-0648">Protein biosynthesis</keyword>
<dbReference type="AlphaFoldDB" id="A0A7W9E3W7"/>
<dbReference type="PANTHER" id="PTHR42780:SF1">
    <property type="entry name" value="ISOLEUCINE--TRNA LIGASE, CYTOPLASMIC"/>
    <property type="match status" value="1"/>
</dbReference>
<evidence type="ECO:0000256" key="16">
    <source>
        <dbReference type="SAM" id="MobiDB-lite"/>
    </source>
</evidence>
<evidence type="ECO:0000256" key="15">
    <source>
        <dbReference type="HAMAP-Rule" id="MF_02003"/>
    </source>
</evidence>
<dbReference type="CDD" id="cd07961">
    <property type="entry name" value="Anticodon_Ia_Ile_ABEc"/>
    <property type="match status" value="1"/>
</dbReference>
<dbReference type="FunFam" id="3.40.50.620:FF:000063">
    <property type="entry name" value="Isoleucine--tRNA ligase"/>
    <property type="match status" value="1"/>
</dbReference>
<dbReference type="InterPro" id="IPR009080">
    <property type="entry name" value="tRNAsynth_Ia_anticodon-bd"/>
</dbReference>
<dbReference type="FunFam" id="3.40.50.620:FF:000075">
    <property type="entry name" value="Isoleucine--tRNA ligase"/>
    <property type="match status" value="1"/>
</dbReference>
<dbReference type="InterPro" id="IPR013155">
    <property type="entry name" value="M/V/L/I-tRNA-synth_anticd-bd"/>
</dbReference>
<gene>
    <name evidence="15" type="primary">ileS</name>
    <name evidence="19" type="ORF">BJ997_002029</name>
</gene>
<dbReference type="InterPro" id="IPR033709">
    <property type="entry name" value="Anticodon_Ile_ABEc"/>
</dbReference>
<keyword evidence="6 15" id="KW-0436">Ligase</keyword>
<evidence type="ECO:0000256" key="14">
    <source>
        <dbReference type="ARBA" id="ARBA00048359"/>
    </source>
</evidence>
<dbReference type="InterPro" id="IPR009008">
    <property type="entry name" value="Val/Leu/Ile-tRNA-synth_edit"/>
</dbReference>
<dbReference type="GO" id="GO:0006428">
    <property type="term" value="P:isoleucyl-tRNA aminoacylation"/>
    <property type="evidence" value="ECO:0007669"/>
    <property type="project" value="UniProtKB-UniRule"/>
</dbReference>
<evidence type="ECO:0000256" key="12">
    <source>
        <dbReference type="ARBA" id="ARBA00023146"/>
    </source>
</evidence>
<keyword evidence="5 15" id="KW-0963">Cytoplasm</keyword>
<dbReference type="SUPFAM" id="SSF47323">
    <property type="entry name" value="Anticodon-binding domain of a subclass of class I aminoacyl-tRNA synthetases"/>
    <property type="match status" value="1"/>
</dbReference>
<dbReference type="Gene3D" id="3.40.50.620">
    <property type="entry name" value="HUPs"/>
    <property type="match status" value="2"/>
</dbReference>
<evidence type="ECO:0000256" key="4">
    <source>
        <dbReference type="ARBA" id="ARBA00011245"/>
    </source>
</evidence>
<feature type="domain" description="Methionyl/Valyl/Leucyl/Isoleucyl-tRNA synthetase anticodon-binding" evidence="18">
    <location>
        <begin position="753"/>
        <end position="893"/>
    </location>
</feature>
<dbReference type="SUPFAM" id="SSF52374">
    <property type="entry name" value="Nucleotidylyl transferase"/>
    <property type="match status" value="1"/>
</dbReference>
<dbReference type="GO" id="GO:0000049">
    <property type="term" value="F:tRNA binding"/>
    <property type="evidence" value="ECO:0007669"/>
    <property type="project" value="InterPro"/>
</dbReference>
<dbReference type="GO" id="GO:0005737">
    <property type="term" value="C:cytoplasm"/>
    <property type="evidence" value="ECO:0007669"/>
    <property type="project" value="UniProtKB-SubCell"/>
</dbReference>
<dbReference type="GO" id="GO:0004822">
    <property type="term" value="F:isoleucine-tRNA ligase activity"/>
    <property type="evidence" value="ECO:0007669"/>
    <property type="project" value="UniProtKB-UniRule"/>
</dbReference>
<reference evidence="19 20" key="1">
    <citation type="submission" date="2020-08" db="EMBL/GenBank/DDBJ databases">
        <title>Sequencing the genomes of 1000 actinobacteria strains.</title>
        <authorList>
            <person name="Klenk H.-P."/>
        </authorList>
    </citation>
    <scope>NUCLEOTIDE SEQUENCE [LARGE SCALE GENOMIC DNA]</scope>
    <source>
        <strain evidence="19 20">DSM 21065</strain>
    </source>
</reference>
<dbReference type="PRINTS" id="PR00984">
    <property type="entry name" value="TRNASYNTHILE"/>
</dbReference>
<accession>A0A7W9E3W7</accession>
<dbReference type="PANTHER" id="PTHR42780">
    <property type="entry name" value="SOLEUCYL-TRNA SYNTHETASE"/>
    <property type="match status" value="1"/>
</dbReference>
<keyword evidence="8 15" id="KW-0547">Nucleotide-binding</keyword>
<comment type="function">
    <text evidence="13 15">Catalyzes the attachment of isoleucine to tRNA(Ile). As IleRS can inadvertently accommodate and process structurally similar amino acids such as valine, to avoid such errors it has two additional distinct tRNA(Ile)-dependent editing activities. One activity is designated as 'pretransfer' editing and involves the hydrolysis of activated Val-AMP. The other activity is designated 'posttransfer' editing and involves deacylation of mischarged Val-tRNA(Ile).</text>
</comment>
<keyword evidence="9 15" id="KW-0862">Zinc</keyword>
<evidence type="ECO:0000256" key="2">
    <source>
        <dbReference type="ARBA" id="ARBA00004496"/>
    </source>
</evidence>
<comment type="subcellular location">
    <subcellularLocation>
        <location evidence="2 15">Cytoplasm</location>
    </subcellularLocation>
</comment>
<dbReference type="EMBL" id="JACHBQ010000001">
    <property type="protein sequence ID" value="MBB5641481.1"/>
    <property type="molecule type" value="Genomic_DNA"/>
</dbReference>
<dbReference type="HAMAP" id="MF_02003">
    <property type="entry name" value="Ile_tRNA_synth_type2"/>
    <property type="match status" value="1"/>
</dbReference>
<comment type="cofactor">
    <cofactor evidence="1 15">
        <name>Zn(2+)</name>
        <dbReference type="ChEBI" id="CHEBI:29105"/>
    </cofactor>
</comment>
<evidence type="ECO:0000256" key="3">
    <source>
        <dbReference type="ARBA" id="ARBA00007078"/>
    </source>
</evidence>
<dbReference type="EC" id="6.1.1.5" evidence="15"/>
<feature type="short sequence motif" description="'KMSKS' region" evidence="15">
    <location>
        <begin position="659"/>
        <end position="663"/>
    </location>
</feature>
<evidence type="ECO:0000256" key="13">
    <source>
        <dbReference type="ARBA" id="ARBA00025217"/>
    </source>
</evidence>
<dbReference type="CDD" id="cd00818">
    <property type="entry name" value="IleRS_core"/>
    <property type="match status" value="1"/>
</dbReference>
<feature type="binding site" evidence="15">
    <location>
        <position position="662"/>
    </location>
    <ligand>
        <name>ATP</name>
        <dbReference type="ChEBI" id="CHEBI:30616"/>
    </ligand>
</feature>
<evidence type="ECO:0000256" key="5">
    <source>
        <dbReference type="ARBA" id="ARBA00022490"/>
    </source>
</evidence>
<dbReference type="GO" id="GO:0005524">
    <property type="term" value="F:ATP binding"/>
    <property type="evidence" value="ECO:0007669"/>
    <property type="project" value="UniProtKB-UniRule"/>
</dbReference>
<comment type="subunit">
    <text evidence="4 15">Monomer.</text>
</comment>
<comment type="caution">
    <text evidence="19">The sequence shown here is derived from an EMBL/GenBank/DDBJ whole genome shotgun (WGS) entry which is preliminary data.</text>
</comment>
<evidence type="ECO:0000259" key="17">
    <source>
        <dbReference type="Pfam" id="PF00133"/>
    </source>
</evidence>
<dbReference type="GO" id="GO:0008270">
    <property type="term" value="F:zinc ion binding"/>
    <property type="evidence" value="ECO:0007669"/>
    <property type="project" value="UniProtKB-UniRule"/>
</dbReference>
<dbReference type="Pfam" id="PF08264">
    <property type="entry name" value="Anticodon_1"/>
    <property type="match status" value="1"/>
</dbReference>
<evidence type="ECO:0000256" key="1">
    <source>
        <dbReference type="ARBA" id="ARBA00001947"/>
    </source>
</evidence>
<keyword evidence="12 15" id="KW-0030">Aminoacyl-tRNA synthetase</keyword>
<organism evidence="19 20">
    <name type="scientific">Cryobacterium roopkundense</name>
    <dbReference type="NCBI Taxonomy" id="1001240"/>
    <lineage>
        <taxon>Bacteria</taxon>
        <taxon>Bacillati</taxon>
        <taxon>Actinomycetota</taxon>
        <taxon>Actinomycetes</taxon>
        <taxon>Micrococcales</taxon>
        <taxon>Microbacteriaceae</taxon>
        <taxon>Cryobacterium</taxon>
    </lineage>
</organism>
<dbReference type="Proteomes" id="UP000561726">
    <property type="component" value="Unassembled WGS sequence"/>
</dbReference>
<evidence type="ECO:0000256" key="6">
    <source>
        <dbReference type="ARBA" id="ARBA00022598"/>
    </source>
</evidence>
<feature type="region of interest" description="Disordered" evidence="16">
    <location>
        <begin position="1"/>
        <end position="24"/>
    </location>
</feature>
<dbReference type="NCBIfam" id="TIGR00392">
    <property type="entry name" value="ileS"/>
    <property type="match status" value="1"/>
</dbReference>
<keyword evidence="10 15" id="KW-0067">ATP-binding</keyword>
<proteinExistence type="inferred from homology"/>
<comment type="catalytic activity">
    <reaction evidence="14 15">
        <text>tRNA(Ile) + L-isoleucine + ATP = L-isoleucyl-tRNA(Ile) + AMP + diphosphate</text>
        <dbReference type="Rhea" id="RHEA:11060"/>
        <dbReference type="Rhea" id="RHEA-COMP:9666"/>
        <dbReference type="Rhea" id="RHEA-COMP:9695"/>
        <dbReference type="ChEBI" id="CHEBI:30616"/>
        <dbReference type="ChEBI" id="CHEBI:33019"/>
        <dbReference type="ChEBI" id="CHEBI:58045"/>
        <dbReference type="ChEBI" id="CHEBI:78442"/>
        <dbReference type="ChEBI" id="CHEBI:78528"/>
        <dbReference type="ChEBI" id="CHEBI:456215"/>
        <dbReference type="EC" id="6.1.1.5"/>
    </reaction>
</comment>
<feature type="domain" description="Aminoacyl-tRNA synthetase class Ia" evidence="17">
    <location>
        <begin position="37"/>
        <end position="693"/>
    </location>
</feature>
<feature type="compositionally biased region" description="Polar residues" evidence="16">
    <location>
        <begin position="1"/>
        <end position="18"/>
    </location>
</feature>